<feature type="transmembrane region" description="Helical" evidence="1">
    <location>
        <begin position="54"/>
        <end position="72"/>
    </location>
</feature>
<proteinExistence type="predicted"/>
<keyword evidence="1" id="KW-0812">Transmembrane</keyword>
<accession>F0ZV11</accession>
<sequence>MVKTENHHHWTNIFIIININRLNYSSHYSSNLQKNVHEVIKAPKTSSLIYNYKSFSLEINIQFIFSLILFISSSTRSIISLHSVFIILSLILILSFSISIRSFESLTILCAFHIFY</sequence>
<evidence type="ECO:0000313" key="2">
    <source>
        <dbReference type="EMBL" id="EGC32213.1"/>
    </source>
</evidence>
<keyword evidence="1" id="KW-1133">Transmembrane helix</keyword>
<feature type="transmembrane region" description="Helical" evidence="1">
    <location>
        <begin position="78"/>
        <end position="98"/>
    </location>
</feature>
<dbReference type="GeneID" id="10507429"/>
<evidence type="ECO:0000256" key="1">
    <source>
        <dbReference type="SAM" id="Phobius"/>
    </source>
</evidence>
<name>F0ZV11_DICPU</name>
<dbReference type="Proteomes" id="UP000001064">
    <property type="component" value="Unassembled WGS sequence"/>
</dbReference>
<keyword evidence="1" id="KW-0472">Membrane</keyword>
<evidence type="ECO:0000313" key="3">
    <source>
        <dbReference type="Proteomes" id="UP000001064"/>
    </source>
</evidence>
<dbReference type="AlphaFoldDB" id="F0ZV11"/>
<keyword evidence="3" id="KW-1185">Reference proteome</keyword>
<reference evidence="3" key="1">
    <citation type="journal article" date="2011" name="Genome Biol.">
        <title>Comparative genomics of the social amoebae Dictyostelium discoideum and Dictyostelium purpureum.</title>
        <authorList>
            <consortium name="US DOE Joint Genome Institute (JGI-PGF)"/>
            <person name="Sucgang R."/>
            <person name="Kuo A."/>
            <person name="Tian X."/>
            <person name="Salerno W."/>
            <person name="Parikh A."/>
            <person name="Feasley C.L."/>
            <person name="Dalin E."/>
            <person name="Tu H."/>
            <person name="Huang E."/>
            <person name="Barry K."/>
            <person name="Lindquist E."/>
            <person name="Shapiro H."/>
            <person name="Bruce D."/>
            <person name="Schmutz J."/>
            <person name="Salamov A."/>
            <person name="Fey P."/>
            <person name="Gaudet P."/>
            <person name="Anjard C."/>
            <person name="Babu M.M."/>
            <person name="Basu S."/>
            <person name="Bushmanova Y."/>
            <person name="van der Wel H."/>
            <person name="Katoh-Kurasawa M."/>
            <person name="Dinh C."/>
            <person name="Coutinho P.M."/>
            <person name="Saito T."/>
            <person name="Elias M."/>
            <person name="Schaap P."/>
            <person name="Kay R.R."/>
            <person name="Henrissat B."/>
            <person name="Eichinger L."/>
            <person name="Rivero F."/>
            <person name="Putnam N.H."/>
            <person name="West C.M."/>
            <person name="Loomis W.F."/>
            <person name="Chisholm R.L."/>
            <person name="Shaulsky G."/>
            <person name="Strassmann J.E."/>
            <person name="Queller D.C."/>
            <person name="Kuspa A."/>
            <person name="Grigoriev I.V."/>
        </authorList>
    </citation>
    <scope>NUCLEOTIDE SEQUENCE [LARGE SCALE GENOMIC DNA]</scope>
    <source>
        <strain evidence="3">QSDP1</strain>
    </source>
</reference>
<dbReference type="RefSeq" id="XP_003291249.1">
    <property type="nucleotide sequence ID" value="XM_003291201.1"/>
</dbReference>
<dbReference type="EMBL" id="GL871205">
    <property type="protein sequence ID" value="EGC32213.1"/>
    <property type="molecule type" value="Genomic_DNA"/>
</dbReference>
<dbReference type="VEuPathDB" id="AmoebaDB:DICPUDRAFT_81933"/>
<organism evidence="2 3">
    <name type="scientific">Dictyostelium purpureum</name>
    <name type="common">Slime mold</name>
    <dbReference type="NCBI Taxonomy" id="5786"/>
    <lineage>
        <taxon>Eukaryota</taxon>
        <taxon>Amoebozoa</taxon>
        <taxon>Evosea</taxon>
        <taxon>Eumycetozoa</taxon>
        <taxon>Dictyostelia</taxon>
        <taxon>Dictyosteliales</taxon>
        <taxon>Dictyosteliaceae</taxon>
        <taxon>Dictyostelium</taxon>
    </lineage>
</organism>
<gene>
    <name evidence="2" type="ORF">DICPUDRAFT_81933</name>
</gene>
<dbReference type="KEGG" id="dpp:DICPUDRAFT_81933"/>
<dbReference type="InParanoid" id="F0ZV11"/>
<protein>
    <submittedName>
        <fullName evidence="2">Uncharacterized protein</fullName>
    </submittedName>
</protein>